<name>A0A926IE64_9FIRM</name>
<accession>A0A926IE64</accession>
<dbReference type="Pfam" id="PF02620">
    <property type="entry name" value="YceD"/>
    <property type="match status" value="1"/>
</dbReference>
<dbReference type="PANTHER" id="PTHR34374">
    <property type="entry name" value="LARGE RIBOSOMAL RNA SUBUNIT ACCUMULATION PROTEIN YCED HOMOLOG 1, CHLOROPLASTIC"/>
    <property type="match status" value="1"/>
</dbReference>
<organism evidence="1 2">
    <name type="scientific">Zhenhengia yiwuensis</name>
    <dbReference type="NCBI Taxonomy" id="2763666"/>
    <lineage>
        <taxon>Bacteria</taxon>
        <taxon>Bacillati</taxon>
        <taxon>Bacillota</taxon>
        <taxon>Clostridia</taxon>
        <taxon>Lachnospirales</taxon>
        <taxon>Lachnospiraceae</taxon>
        <taxon>Zhenhengia</taxon>
    </lineage>
</organism>
<protein>
    <submittedName>
        <fullName evidence="1">DUF177 domain-containing protein</fullName>
    </submittedName>
</protein>
<evidence type="ECO:0000313" key="1">
    <source>
        <dbReference type="EMBL" id="MBC8579428.1"/>
    </source>
</evidence>
<dbReference type="EMBL" id="JACRSY010000010">
    <property type="protein sequence ID" value="MBC8579428.1"/>
    <property type="molecule type" value="Genomic_DNA"/>
</dbReference>
<proteinExistence type="predicted"/>
<dbReference type="RefSeq" id="WP_177672196.1">
    <property type="nucleotide sequence ID" value="NZ_JACRSY010000010.1"/>
</dbReference>
<dbReference type="AlphaFoldDB" id="A0A926IE64"/>
<gene>
    <name evidence="1" type="ORF">H8718_07790</name>
</gene>
<reference evidence="1" key="1">
    <citation type="submission" date="2020-08" db="EMBL/GenBank/DDBJ databases">
        <title>Genome public.</title>
        <authorList>
            <person name="Liu C."/>
            <person name="Sun Q."/>
        </authorList>
    </citation>
    <scope>NUCLEOTIDE SEQUENCE</scope>
    <source>
        <strain evidence="1">NSJ-12</strain>
    </source>
</reference>
<dbReference type="Proteomes" id="UP000655830">
    <property type="component" value="Unassembled WGS sequence"/>
</dbReference>
<dbReference type="InterPro" id="IPR003772">
    <property type="entry name" value="YceD"/>
</dbReference>
<keyword evidence="2" id="KW-1185">Reference proteome</keyword>
<evidence type="ECO:0000313" key="2">
    <source>
        <dbReference type="Proteomes" id="UP000655830"/>
    </source>
</evidence>
<dbReference type="PANTHER" id="PTHR34374:SF1">
    <property type="entry name" value="LARGE RIBOSOMAL RNA SUBUNIT ACCUMULATION PROTEIN YCED HOMOLOG 1, CHLOROPLASTIC"/>
    <property type="match status" value="1"/>
</dbReference>
<comment type="caution">
    <text evidence="1">The sequence shown here is derived from an EMBL/GenBank/DDBJ whole genome shotgun (WGS) entry which is preliminary data.</text>
</comment>
<sequence>MIINIQTLTKQDTLDFDQEVDLSLESLRLLSNVTDYKARVYGTVHKDGELFTVEGFVDVTLELICDRCMNTFQYPLHATLDDQFSNDEAHYLEDEDIKRVTKSSIDLSDSILESIAMAMPMKALCDVDCKGICVKCGTNLNKGTCECEKADIDPRLEALKDIFCLNSKK</sequence>